<feature type="region of interest" description="Disordered" evidence="12">
    <location>
        <begin position="338"/>
        <end position="364"/>
    </location>
</feature>
<dbReference type="OrthoDB" id="4771285at2759"/>
<evidence type="ECO:0000256" key="9">
    <source>
        <dbReference type="ARBA" id="ARBA00023274"/>
    </source>
</evidence>
<dbReference type="InterPro" id="IPR027105">
    <property type="entry name" value="Prp31"/>
</dbReference>
<keyword evidence="4" id="KW-0507">mRNA processing</keyword>
<evidence type="ECO:0000256" key="5">
    <source>
        <dbReference type="ARBA" id="ARBA00022728"/>
    </source>
</evidence>
<comment type="similarity">
    <text evidence="2">Belongs to the PRP31 family.</text>
</comment>
<evidence type="ECO:0000256" key="1">
    <source>
        <dbReference type="ARBA" id="ARBA00004123"/>
    </source>
</evidence>
<keyword evidence="5" id="KW-0747">Spliceosome</keyword>
<evidence type="ECO:0000256" key="11">
    <source>
        <dbReference type="ARBA" id="ARBA00045397"/>
    </source>
</evidence>
<evidence type="ECO:0000256" key="10">
    <source>
        <dbReference type="ARBA" id="ARBA00030766"/>
    </source>
</evidence>
<dbReference type="FunFam" id="1.10.246.90:FF:000002">
    <property type="entry name" value="U4/U6 small nuclear ribonucleoprotein Prp31"/>
    <property type="match status" value="1"/>
</dbReference>
<evidence type="ECO:0000256" key="12">
    <source>
        <dbReference type="SAM" id="MobiDB-lite"/>
    </source>
</evidence>
<dbReference type="SUPFAM" id="SSF89124">
    <property type="entry name" value="Nop domain"/>
    <property type="match status" value="1"/>
</dbReference>
<organism evidence="14">
    <name type="scientific">Steinernema carpocapsae</name>
    <name type="common">Entomopathogenic nematode</name>
    <dbReference type="NCBI Taxonomy" id="34508"/>
    <lineage>
        <taxon>Eukaryota</taxon>
        <taxon>Metazoa</taxon>
        <taxon>Ecdysozoa</taxon>
        <taxon>Nematoda</taxon>
        <taxon>Chromadorea</taxon>
        <taxon>Rhabditida</taxon>
        <taxon>Tylenchina</taxon>
        <taxon>Panagrolaimomorpha</taxon>
        <taxon>Strongyloidoidea</taxon>
        <taxon>Steinernematidae</taxon>
        <taxon>Steinernema</taxon>
    </lineage>
</organism>
<feature type="compositionally biased region" description="Basic residues" evidence="12">
    <location>
        <begin position="355"/>
        <end position="364"/>
    </location>
</feature>
<keyword evidence="7" id="KW-0508">mRNA splicing</keyword>
<reference evidence="14" key="2">
    <citation type="journal article" date="2015" name="Genome Biol.">
        <title>Comparative genomics of Steinernema reveals deeply conserved gene regulatory networks.</title>
        <authorList>
            <person name="Dillman A.R."/>
            <person name="Macchietto M."/>
            <person name="Porter C.F."/>
            <person name="Rogers A."/>
            <person name="Williams B."/>
            <person name="Antoshechkin I."/>
            <person name="Lee M.M."/>
            <person name="Goodwin Z."/>
            <person name="Lu X."/>
            <person name="Lewis E.E."/>
            <person name="Goodrich-Blair H."/>
            <person name="Stock S.P."/>
            <person name="Adams B.J."/>
            <person name="Sternberg P.W."/>
            <person name="Mortazavi A."/>
        </authorList>
    </citation>
    <scope>NUCLEOTIDE SEQUENCE [LARGE SCALE GENOMIC DNA]</scope>
    <source>
        <strain evidence="14">ALL</strain>
    </source>
</reference>
<dbReference type="InterPro" id="IPR042239">
    <property type="entry name" value="Nop_C"/>
</dbReference>
<dbReference type="PANTHER" id="PTHR13904">
    <property type="entry name" value="PRE-MRNA SPLICING FACTOR PRP31"/>
    <property type="match status" value="1"/>
</dbReference>
<dbReference type="STRING" id="34508.A0A4U5P703"/>
<dbReference type="Gene3D" id="1.10.287.4070">
    <property type="match status" value="1"/>
</dbReference>
<proteinExistence type="inferred from homology"/>
<feature type="region of interest" description="Disordered" evidence="12">
    <location>
        <begin position="1"/>
        <end position="36"/>
    </location>
</feature>
<comment type="subcellular location">
    <subcellularLocation>
        <location evidence="1">Nucleus</location>
    </subcellularLocation>
</comment>
<dbReference type="GO" id="GO:0046540">
    <property type="term" value="C:U4/U6 x U5 tri-snRNP complex"/>
    <property type="evidence" value="ECO:0007669"/>
    <property type="project" value="InterPro"/>
</dbReference>
<keyword evidence="6" id="KW-0694">RNA-binding</keyword>
<dbReference type="AlphaFoldDB" id="A0A4U5P703"/>
<sequence length="505" mass="55548">MSLAEEFAADLESDGSEDEDLDIKEEEPEAMDTDEIKQELAPEIQTAGYARVGELAKLTASEDYKELIRELHEQLDSTEAPKFMVPLEADPQYKLIVKLSHLAAEIDLEINTIHKFVRDKYEKRFPELESLVPAPLQYINAVKFLGNDINTKGQNKELLGQVLPPSTCIVVSVTASTTQGTKLEDDELESVMEACEMADSLQRERAHMSNLVERRMELIAPNLCAILGAQVAAAIVSKAGGLAPLARLPACNVLVLGAQKRNLQGFSMANTEPHCGLVYYHSIVQSLPPDLRKKGARLVAAKCTLAARVDSLHESPNGEIGRDLADQIDKKIEKFLEPPPVKNQKALPKPLDKASKKRGGRRVRKMKERLGLTELRKKANRMDFGVMQEDIMQDNMGFTLGQASAGGQGTGKIRAAAVDNKTRVRMSQKLQKRLEQQRAQSGGATSIRKTAGTASSVSFTPAQGLEIVNPNINLKQEEPSSSTYFSASASFIKVQTPMPKQEYRA</sequence>
<name>A0A4U5P703_STECR</name>
<comment type="function">
    <text evidence="11">Involved in pre-mRNA splicing as component of the spliceosome. Required for the assembly of the U4/U5/U6 tri-snRNP complex, one of the building blocks of the spliceosome.</text>
</comment>
<protein>
    <recommendedName>
        <fullName evidence="3">U4/U6 small nuclear ribonucleoprotein Prp31</fullName>
    </recommendedName>
    <alternativeName>
        <fullName evidence="10">Pre-mRNA-processing factor 31</fullName>
    </alternativeName>
</protein>
<evidence type="ECO:0000256" key="7">
    <source>
        <dbReference type="ARBA" id="ARBA00023187"/>
    </source>
</evidence>
<dbReference type="Gene3D" id="1.10.246.90">
    <property type="entry name" value="Nop domain"/>
    <property type="match status" value="1"/>
</dbReference>
<reference evidence="14" key="3">
    <citation type="journal article" date="2019" name="G3 (Bethesda)">
        <title>Hybrid Assembly of the Genome of the Entomopathogenic Nematode Steinernema carpocapsae Identifies the X-Chromosome.</title>
        <authorList>
            <person name="Serra L."/>
            <person name="Macchietto M."/>
            <person name="Macias-Munoz A."/>
            <person name="McGill C.J."/>
            <person name="Rodriguez I.M."/>
            <person name="Rodriguez B."/>
            <person name="Murad R."/>
            <person name="Mortazavi A."/>
        </authorList>
    </citation>
    <scope>NUCLEOTIDE SEQUENCE</scope>
    <source>
        <strain evidence="14">ALL</strain>
    </source>
</reference>
<dbReference type="PANTHER" id="PTHR13904:SF0">
    <property type="entry name" value="U4_U6 SMALL NUCLEAR RIBONUCLEOPROTEIN PRP31"/>
    <property type="match status" value="1"/>
</dbReference>
<accession>A0A4U5P703</accession>
<dbReference type="GO" id="GO:0003723">
    <property type="term" value="F:RNA binding"/>
    <property type="evidence" value="ECO:0007669"/>
    <property type="project" value="UniProtKB-KW"/>
</dbReference>
<feature type="region of interest" description="Disordered" evidence="12">
    <location>
        <begin position="427"/>
        <end position="455"/>
    </location>
</feature>
<feature type="compositionally biased region" description="Polar residues" evidence="12">
    <location>
        <begin position="437"/>
        <end position="455"/>
    </location>
</feature>
<dbReference type="GO" id="GO:0000244">
    <property type="term" value="P:spliceosomal tri-snRNP complex assembly"/>
    <property type="evidence" value="ECO:0007669"/>
    <property type="project" value="InterPro"/>
</dbReference>
<dbReference type="SMART" id="SM00931">
    <property type="entry name" value="NOSIC"/>
    <property type="match status" value="1"/>
</dbReference>
<evidence type="ECO:0000256" key="6">
    <source>
        <dbReference type="ARBA" id="ARBA00022884"/>
    </source>
</evidence>
<dbReference type="Pfam" id="PF01798">
    <property type="entry name" value="Nop"/>
    <property type="match status" value="1"/>
</dbReference>
<dbReference type="InterPro" id="IPR012976">
    <property type="entry name" value="NOSIC"/>
</dbReference>
<dbReference type="InterPro" id="IPR036070">
    <property type="entry name" value="Nop_dom_sf"/>
</dbReference>
<evidence type="ECO:0000256" key="3">
    <source>
        <dbReference type="ARBA" id="ARBA00013538"/>
    </source>
</evidence>
<evidence type="ECO:0000313" key="14">
    <source>
        <dbReference type="EMBL" id="TKR92086.1"/>
    </source>
</evidence>
<gene>
    <name evidence="14" type="ORF">L596_006802</name>
</gene>
<feature type="compositionally biased region" description="Acidic residues" evidence="12">
    <location>
        <begin position="7"/>
        <end position="33"/>
    </location>
</feature>
<reference evidence="14" key="1">
    <citation type="submission" date="2013-11" db="EMBL/GenBank/DDBJ databases">
        <authorList>
            <person name="Sternberg P."/>
            <person name="Dillman A."/>
            <person name="Macchietto M."/>
        </authorList>
    </citation>
    <scope>NUCLEOTIDE SEQUENCE</scope>
    <source>
        <strain evidence="14">ALL</strain>
    </source>
</reference>
<dbReference type="PROSITE" id="PS51358">
    <property type="entry name" value="NOP"/>
    <property type="match status" value="1"/>
</dbReference>
<keyword evidence="8" id="KW-0539">Nucleus</keyword>
<dbReference type="GO" id="GO:0071011">
    <property type="term" value="C:precatalytic spliceosome"/>
    <property type="evidence" value="ECO:0007669"/>
    <property type="project" value="TreeGrafter"/>
</dbReference>
<keyword evidence="9" id="KW-0687">Ribonucleoprotein</keyword>
<dbReference type="InterPro" id="IPR002687">
    <property type="entry name" value="Nop_dom"/>
</dbReference>
<evidence type="ECO:0000256" key="4">
    <source>
        <dbReference type="ARBA" id="ARBA00022664"/>
    </source>
</evidence>
<feature type="domain" description="Nop" evidence="13">
    <location>
        <begin position="219"/>
        <end position="337"/>
    </location>
</feature>
<dbReference type="EMBL" id="AZBU02000002">
    <property type="protein sequence ID" value="TKR92086.1"/>
    <property type="molecule type" value="Genomic_DNA"/>
</dbReference>
<evidence type="ECO:0000259" key="13">
    <source>
        <dbReference type="PROSITE" id="PS51358"/>
    </source>
</evidence>
<dbReference type="GO" id="GO:0005687">
    <property type="term" value="C:U4 snRNP"/>
    <property type="evidence" value="ECO:0007669"/>
    <property type="project" value="TreeGrafter"/>
</dbReference>
<evidence type="ECO:0000256" key="8">
    <source>
        <dbReference type="ARBA" id="ARBA00023242"/>
    </source>
</evidence>
<comment type="caution">
    <text evidence="14">The sequence shown here is derived from an EMBL/GenBank/DDBJ whole genome shotgun (WGS) entry which is preliminary data.</text>
</comment>
<evidence type="ECO:0000256" key="2">
    <source>
        <dbReference type="ARBA" id="ARBA00005572"/>
    </source>
</evidence>
<dbReference type="InterPro" id="IPR019175">
    <property type="entry name" value="Prp31_C"/>
</dbReference>
<dbReference type="Pfam" id="PF09785">
    <property type="entry name" value="Prp31_C"/>
    <property type="match status" value="1"/>
</dbReference>
<dbReference type="FunFam" id="1.10.287.4070:FF:000003">
    <property type="entry name" value="U4/U6 small nuclear ribonucleoprotein PRP31"/>
    <property type="match status" value="1"/>
</dbReference>